<name>A0AAD6JSC5_9ROSI</name>
<protein>
    <submittedName>
        <fullName evidence="2">Uncharacterized protein</fullName>
    </submittedName>
</protein>
<proteinExistence type="predicted"/>
<organism evidence="2 3">
    <name type="scientific">Salix udensis</name>
    <dbReference type="NCBI Taxonomy" id="889485"/>
    <lineage>
        <taxon>Eukaryota</taxon>
        <taxon>Viridiplantae</taxon>
        <taxon>Streptophyta</taxon>
        <taxon>Embryophyta</taxon>
        <taxon>Tracheophyta</taxon>
        <taxon>Spermatophyta</taxon>
        <taxon>Magnoliopsida</taxon>
        <taxon>eudicotyledons</taxon>
        <taxon>Gunneridae</taxon>
        <taxon>Pentapetalae</taxon>
        <taxon>rosids</taxon>
        <taxon>fabids</taxon>
        <taxon>Malpighiales</taxon>
        <taxon>Salicaceae</taxon>
        <taxon>Saliceae</taxon>
        <taxon>Salix</taxon>
    </lineage>
</organism>
<comment type="caution">
    <text evidence="2">The sequence shown here is derived from an EMBL/GenBank/DDBJ whole genome shotgun (WGS) entry which is preliminary data.</text>
</comment>
<gene>
    <name evidence="2" type="ORF">OIU84_009525</name>
</gene>
<dbReference type="EMBL" id="JAPFFJ010000015">
    <property type="protein sequence ID" value="KAJ6410043.1"/>
    <property type="molecule type" value="Genomic_DNA"/>
</dbReference>
<feature type="compositionally biased region" description="Basic and acidic residues" evidence="1">
    <location>
        <begin position="97"/>
        <end position="122"/>
    </location>
</feature>
<evidence type="ECO:0000313" key="2">
    <source>
        <dbReference type="EMBL" id="KAJ6410043.1"/>
    </source>
</evidence>
<dbReference type="AlphaFoldDB" id="A0AAD6JSC5"/>
<evidence type="ECO:0000313" key="3">
    <source>
        <dbReference type="Proteomes" id="UP001162972"/>
    </source>
</evidence>
<sequence>MSNSHPKARPIPGNRPPAPESAALPPSSWAKKTGFKPKFSGETNASDSGQISLPPRPKEQRDAQPDLEAGRVKATPLPVPPPAAVNGVDTVVAVPAENKEQTVVKRRRDSDGGSWGAKKDGSGHGANGAGYKWAAGGTQKSSGEERGSD</sequence>
<feature type="compositionally biased region" description="Polar residues" evidence="1">
    <location>
        <begin position="41"/>
        <end position="51"/>
    </location>
</feature>
<evidence type="ECO:0000256" key="1">
    <source>
        <dbReference type="SAM" id="MobiDB-lite"/>
    </source>
</evidence>
<feature type="region of interest" description="Disordered" evidence="1">
    <location>
        <begin position="1"/>
        <end position="149"/>
    </location>
</feature>
<feature type="compositionally biased region" description="Basic and acidic residues" evidence="1">
    <location>
        <begin position="56"/>
        <end position="71"/>
    </location>
</feature>
<dbReference type="Proteomes" id="UP001162972">
    <property type="component" value="Chromosome 9"/>
</dbReference>
<reference evidence="2 3" key="1">
    <citation type="journal article" date="2023" name="Int. J. Mol. Sci.">
        <title>De Novo Assembly and Annotation of 11 Diverse Shrub Willow (Salix) Genomes Reveals Novel Gene Organization in Sex-Linked Regions.</title>
        <authorList>
            <person name="Hyden B."/>
            <person name="Feng K."/>
            <person name="Yates T.B."/>
            <person name="Jawdy S."/>
            <person name="Cereghino C."/>
            <person name="Smart L.B."/>
            <person name="Muchero W."/>
        </authorList>
    </citation>
    <scope>NUCLEOTIDE SEQUENCE [LARGE SCALE GENOMIC DNA]</scope>
    <source>
        <tissue evidence="2">Shoot tip</tissue>
    </source>
</reference>
<keyword evidence="3" id="KW-1185">Reference proteome</keyword>
<accession>A0AAD6JSC5</accession>